<proteinExistence type="predicted"/>
<dbReference type="Proteomes" id="UP000273675">
    <property type="component" value="Unassembled WGS sequence"/>
</dbReference>
<evidence type="ECO:0000313" key="4">
    <source>
        <dbReference type="EMBL" id="RKR03819.1"/>
    </source>
</evidence>
<dbReference type="PANTHER" id="PTHR43877:SF2">
    <property type="entry name" value="AMINOALKYLPHOSPHONATE N-ACETYLTRANSFERASE-RELATED"/>
    <property type="match status" value="1"/>
</dbReference>
<evidence type="ECO:0000256" key="2">
    <source>
        <dbReference type="ARBA" id="ARBA00023315"/>
    </source>
</evidence>
<comment type="caution">
    <text evidence="4">The sequence shown here is derived from an EMBL/GenBank/DDBJ whole genome shotgun (WGS) entry which is preliminary data.</text>
</comment>
<reference evidence="4 5" key="1">
    <citation type="submission" date="2018-10" db="EMBL/GenBank/DDBJ databases">
        <title>Genomic Encyclopedia of Type Strains, Phase IV (KMG-IV): sequencing the most valuable type-strain genomes for metagenomic binning, comparative biology and taxonomic classification.</title>
        <authorList>
            <person name="Goeker M."/>
        </authorList>
    </citation>
    <scope>NUCLEOTIDE SEQUENCE [LARGE SCALE GENOMIC DNA]</scope>
    <source>
        <strain evidence="4 5">DSM 4734</strain>
    </source>
</reference>
<dbReference type="PROSITE" id="PS51186">
    <property type="entry name" value="GNAT"/>
    <property type="match status" value="1"/>
</dbReference>
<dbReference type="InterPro" id="IPR050832">
    <property type="entry name" value="Bact_Acetyltransf"/>
</dbReference>
<keyword evidence="2" id="KW-0012">Acyltransferase</keyword>
<name>A0A495DP75_9PROT</name>
<evidence type="ECO:0000313" key="5">
    <source>
        <dbReference type="Proteomes" id="UP000273675"/>
    </source>
</evidence>
<dbReference type="Gene3D" id="3.40.630.30">
    <property type="match status" value="1"/>
</dbReference>
<dbReference type="PANTHER" id="PTHR43877">
    <property type="entry name" value="AMINOALKYLPHOSPHONATE N-ACETYLTRANSFERASE-RELATED-RELATED"/>
    <property type="match status" value="1"/>
</dbReference>
<dbReference type="OrthoDB" id="9789081at2"/>
<gene>
    <name evidence="4" type="ORF">C7435_0259</name>
</gene>
<dbReference type="CDD" id="cd04301">
    <property type="entry name" value="NAT_SF"/>
    <property type="match status" value="1"/>
</dbReference>
<evidence type="ECO:0000259" key="3">
    <source>
        <dbReference type="PROSITE" id="PS51186"/>
    </source>
</evidence>
<evidence type="ECO:0000256" key="1">
    <source>
        <dbReference type="ARBA" id="ARBA00022679"/>
    </source>
</evidence>
<keyword evidence="1 4" id="KW-0808">Transferase</keyword>
<protein>
    <submittedName>
        <fullName evidence="4">GNAT family acetyltransferase</fullName>
    </submittedName>
</protein>
<accession>A0A495DP75</accession>
<dbReference type="SUPFAM" id="SSF55729">
    <property type="entry name" value="Acyl-CoA N-acyltransferases (Nat)"/>
    <property type="match status" value="1"/>
</dbReference>
<dbReference type="EMBL" id="RBIM01000001">
    <property type="protein sequence ID" value="RKR03819.1"/>
    <property type="molecule type" value="Genomic_DNA"/>
</dbReference>
<dbReference type="InterPro" id="IPR000182">
    <property type="entry name" value="GNAT_dom"/>
</dbReference>
<sequence>MGMTAMKPVLRRGNAADHDALGLLMHAAVHGPGSPYRAAQRQAWIAAPRSGPDWDARLSGQTIILAEQDDHPVGFMTLAPPDCVDFAFIHPDWQGCGLFRRLYQALEDHARETGIPALRVHASLQARPAFAAMGFAVTAQETVTIGDQSLARFAMEKSLPPRQRAD</sequence>
<dbReference type="GO" id="GO:0016747">
    <property type="term" value="F:acyltransferase activity, transferring groups other than amino-acyl groups"/>
    <property type="evidence" value="ECO:0007669"/>
    <property type="project" value="InterPro"/>
</dbReference>
<dbReference type="AlphaFoldDB" id="A0A495DP75"/>
<dbReference type="Pfam" id="PF13673">
    <property type="entry name" value="Acetyltransf_10"/>
    <property type="match status" value="1"/>
</dbReference>
<dbReference type="InterPro" id="IPR016181">
    <property type="entry name" value="Acyl_CoA_acyltransferase"/>
</dbReference>
<feature type="domain" description="N-acetyltransferase" evidence="3">
    <location>
        <begin position="8"/>
        <end position="160"/>
    </location>
</feature>
<organism evidence="4 5">
    <name type="scientific">Maricaulis maris</name>
    <dbReference type="NCBI Taxonomy" id="74318"/>
    <lineage>
        <taxon>Bacteria</taxon>
        <taxon>Pseudomonadati</taxon>
        <taxon>Pseudomonadota</taxon>
        <taxon>Alphaproteobacteria</taxon>
        <taxon>Maricaulales</taxon>
        <taxon>Maricaulaceae</taxon>
        <taxon>Maricaulis</taxon>
    </lineage>
</organism>